<keyword evidence="2" id="KW-1185">Reference proteome</keyword>
<gene>
    <name evidence="1" type="ORF">CIMG_13050</name>
</gene>
<dbReference type="RefSeq" id="XP_004445357.1">
    <property type="nucleotide sequence ID" value="XM_004445300.1"/>
</dbReference>
<reference evidence="2" key="1">
    <citation type="journal article" date="2009" name="Genome Res.">
        <title>Comparative genomic analyses of the human fungal pathogens Coccidioides and their relatives.</title>
        <authorList>
            <person name="Sharpton T.J."/>
            <person name="Stajich J.E."/>
            <person name="Rounsley S.D."/>
            <person name="Gardner M.J."/>
            <person name="Wortman J.R."/>
            <person name="Jordar V.S."/>
            <person name="Maiti R."/>
            <person name="Kodira C.D."/>
            <person name="Neafsey D.E."/>
            <person name="Zeng Q."/>
            <person name="Hung C.-Y."/>
            <person name="McMahan C."/>
            <person name="Muszewska A."/>
            <person name="Grynberg M."/>
            <person name="Mandel M.A."/>
            <person name="Kellner E.M."/>
            <person name="Barker B.M."/>
            <person name="Galgiani J.N."/>
            <person name="Orbach M.J."/>
            <person name="Kirkland T.N."/>
            <person name="Cole G.T."/>
            <person name="Henn M.R."/>
            <person name="Birren B.W."/>
            <person name="Taylor J.W."/>
        </authorList>
    </citation>
    <scope>NUCLEOTIDE SEQUENCE [LARGE SCALE GENOMIC DNA]</scope>
    <source>
        <strain evidence="2">RS</strain>
    </source>
</reference>
<sequence>MDCPSLAAVHPCIYSCRTSASLVDDRCPRKSEQRGTLARDLPVILCTSPSRSYFRCFLRFSRRSSLSAIDPARLVLICSSALRSSRCRLLLACLLG</sequence>
<dbReference type="VEuPathDB" id="FungiDB:CIMG_13050"/>
<dbReference type="GeneID" id="24164677"/>
<dbReference type="AlphaFoldDB" id="A0A0D8JTC5"/>
<dbReference type="InParanoid" id="A0A0D8JTC5"/>
<dbReference type="EMBL" id="GG704912">
    <property type="protein sequence ID" value="KJF60552.1"/>
    <property type="molecule type" value="Genomic_DNA"/>
</dbReference>
<protein>
    <submittedName>
        <fullName evidence="1">Uncharacterized protein</fullName>
    </submittedName>
</protein>
<proteinExistence type="predicted"/>
<name>A0A0D8JTC5_COCIM</name>
<reference evidence="2" key="2">
    <citation type="journal article" date="2010" name="Genome Res.">
        <title>Population genomic sequencing of Coccidioides fungi reveals recent hybridization and transposon control.</title>
        <authorList>
            <person name="Neafsey D.E."/>
            <person name="Barker B.M."/>
            <person name="Sharpton T.J."/>
            <person name="Stajich J.E."/>
            <person name="Park D.J."/>
            <person name="Whiston E."/>
            <person name="Hung C.-Y."/>
            <person name="McMahan C."/>
            <person name="White J."/>
            <person name="Sykes S."/>
            <person name="Heiman D."/>
            <person name="Young S."/>
            <person name="Zeng Q."/>
            <person name="Abouelleil A."/>
            <person name="Aftuck L."/>
            <person name="Bessette D."/>
            <person name="Brown A."/>
            <person name="FitzGerald M."/>
            <person name="Lui A."/>
            <person name="Macdonald J.P."/>
            <person name="Priest M."/>
            <person name="Orbach M.J."/>
            <person name="Galgiani J.N."/>
            <person name="Kirkland T.N."/>
            <person name="Cole G.T."/>
            <person name="Birren B.W."/>
            <person name="Henn M.R."/>
            <person name="Taylor J.W."/>
            <person name="Rounsley S.D."/>
        </authorList>
    </citation>
    <scope>GENOME REANNOTATION</scope>
    <source>
        <strain evidence="2">RS</strain>
    </source>
</reference>
<evidence type="ECO:0000313" key="2">
    <source>
        <dbReference type="Proteomes" id="UP000001261"/>
    </source>
</evidence>
<accession>A0A0D8JTC5</accession>
<evidence type="ECO:0000313" key="1">
    <source>
        <dbReference type="EMBL" id="KJF60552.1"/>
    </source>
</evidence>
<organism evidence="1 2">
    <name type="scientific">Coccidioides immitis (strain RS)</name>
    <name type="common">Valley fever fungus</name>
    <dbReference type="NCBI Taxonomy" id="246410"/>
    <lineage>
        <taxon>Eukaryota</taxon>
        <taxon>Fungi</taxon>
        <taxon>Dikarya</taxon>
        <taxon>Ascomycota</taxon>
        <taxon>Pezizomycotina</taxon>
        <taxon>Eurotiomycetes</taxon>
        <taxon>Eurotiomycetidae</taxon>
        <taxon>Onygenales</taxon>
        <taxon>Onygenaceae</taxon>
        <taxon>Coccidioides</taxon>
    </lineage>
</organism>
<dbReference type="KEGG" id="cim:CIMG_13050"/>
<dbReference type="Proteomes" id="UP000001261">
    <property type="component" value="Unassembled WGS sequence"/>
</dbReference>